<reference evidence="1 2" key="1">
    <citation type="submission" date="2020-04" db="EMBL/GenBank/DDBJ databases">
        <authorList>
            <person name="Yao Y."/>
            <person name="He Z."/>
        </authorList>
    </citation>
    <scope>NUCLEOTIDE SEQUENCE [LARGE SCALE GENOMIC DNA]</scope>
    <source>
        <strain evidence="1 2">CY-1</strain>
    </source>
</reference>
<gene>
    <name evidence="1" type="ORF">HGP31_03280</name>
</gene>
<dbReference type="Proteomes" id="UP000501367">
    <property type="component" value="Chromosome"/>
</dbReference>
<proteinExistence type="predicted"/>
<organism evidence="1 2">
    <name type="scientific">Pseudomonas umsongensis</name>
    <dbReference type="NCBI Taxonomy" id="198618"/>
    <lineage>
        <taxon>Bacteria</taxon>
        <taxon>Pseudomonadati</taxon>
        <taxon>Pseudomonadota</taxon>
        <taxon>Gammaproteobacteria</taxon>
        <taxon>Pseudomonadales</taxon>
        <taxon>Pseudomonadaceae</taxon>
        <taxon>Pseudomonas</taxon>
    </lineage>
</organism>
<evidence type="ECO:0000313" key="2">
    <source>
        <dbReference type="Proteomes" id="UP000501367"/>
    </source>
</evidence>
<protein>
    <submittedName>
        <fullName evidence="1">Uncharacterized protein</fullName>
    </submittedName>
</protein>
<sequence>MNSRNFSGVLTGPTLLSSIEDISLADHDDLTHCTQIATQSADTACSRFVDSTKWLNEYMTTLSFLGWSVFQDAIFTRTRHDVLRNVADFLVESAGKMPDSRQGNAMIDTLDALKPDKPALLSLDQESLRGRHFQVIPARYDAKGFLEIAVFNLELVASTNESNFLYVESEKRSATIIQQRAYLKLDKRILETKRTLIDKKRREIRMKRFDLLKNSPKKPD</sequence>
<evidence type="ECO:0000313" key="1">
    <source>
        <dbReference type="EMBL" id="QJC77362.1"/>
    </source>
</evidence>
<accession>A0AAE6ZQP8</accession>
<dbReference type="KEGG" id="pum:HGP31_03280"/>
<dbReference type="EMBL" id="CP051487">
    <property type="protein sequence ID" value="QJC77362.1"/>
    <property type="molecule type" value="Genomic_DNA"/>
</dbReference>
<dbReference type="GeneID" id="72192573"/>
<dbReference type="RefSeq" id="WP_168757168.1">
    <property type="nucleotide sequence ID" value="NZ_CP051487.1"/>
</dbReference>
<dbReference type="AlphaFoldDB" id="A0AAE6ZQP8"/>
<name>A0AAE6ZQP8_9PSED</name>